<feature type="signal peptide" evidence="6">
    <location>
        <begin position="1"/>
        <end position="16"/>
    </location>
</feature>
<protein>
    <recommendedName>
        <fullName evidence="6">Metalloendopeptidase</fullName>
        <ecNumber evidence="6">3.4.24.-</ecNumber>
    </recommendedName>
</protein>
<dbReference type="GO" id="GO:0004222">
    <property type="term" value="F:metalloendopeptidase activity"/>
    <property type="evidence" value="ECO:0007669"/>
    <property type="project" value="UniProtKB-UniRule"/>
</dbReference>
<dbReference type="OrthoDB" id="5819035at2759"/>
<dbReference type="PROSITE" id="PS00022">
    <property type="entry name" value="EGF_1"/>
    <property type="match status" value="1"/>
</dbReference>
<keyword evidence="1 6" id="KW-0479">Metal-binding</keyword>
<dbReference type="Gene3D" id="3.40.390.10">
    <property type="entry name" value="Collagenase (Catalytic Domain)"/>
    <property type="match status" value="1"/>
</dbReference>
<dbReference type="SUPFAM" id="SSF55486">
    <property type="entry name" value="Metalloproteases ('zincins'), catalytic domain"/>
    <property type="match status" value="1"/>
</dbReference>
<keyword evidence="2 6" id="KW-0862">Zinc</keyword>
<dbReference type="CTD" id="36382694"/>
<evidence type="ECO:0000313" key="11">
    <source>
        <dbReference type="WormBase" id="SRAE_2000495410"/>
    </source>
</evidence>
<dbReference type="EC" id="3.4.24.-" evidence="6"/>
<evidence type="ECO:0000256" key="1">
    <source>
        <dbReference type="ARBA" id="ARBA00022723"/>
    </source>
</evidence>
<comment type="caution">
    <text evidence="5">Lacks conserved residue(s) required for the propagation of feature annotation.</text>
</comment>
<dbReference type="GO" id="GO:0008270">
    <property type="term" value="F:zinc ion binding"/>
    <property type="evidence" value="ECO:0007669"/>
    <property type="project" value="InterPro"/>
</dbReference>
<evidence type="ECO:0000313" key="8">
    <source>
        <dbReference type="EMBL" id="CEF70321.1"/>
    </source>
</evidence>
<dbReference type="PRINTS" id="PR00480">
    <property type="entry name" value="ASTACIN"/>
</dbReference>
<dbReference type="WBParaSite" id="SRAE_2000495410.1">
    <property type="protein sequence ID" value="SRAE_2000495410.1"/>
    <property type="gene ID" value="WBGene00265201"/>
</dbReference>
<dbReference type="EMBL" id="LN609529">
    <property type="protein sequence ID" value="CEF70321.1"/>
    <property type="molecule type" value="Genomic_DNA"/>
</dbReference>
<evidence type="ECO:0000313" key="10">
    <source>
        <dbReference type="WBParaSite" id="SRAE_2000495410.1"/>
    </source>
</evidence>
<sequence>MIVCTLLIIIFQFLNAIFLNNDIFDNYNKNQKFKRETSTYTSNIWPEKEIPYFVHPYLSYNLIRVALLRISKETCLRFEPKLHINESLFIYLPGKYYETNLGRGREIPHRIFVPQYLQDIGKVIRETMRALGIEYEHNRQDRNNFIKVYTYNIKNEYLKYFKIEHKNINITYNTDYDFRSIMHFSSHEYAKTWLLNVIYPKFNFMLSSLGVSKHLTFNDGRKLNDKYCKYKHIPYPNCLNYGYQHPTTPIRCKCLSFLTGERCENFLPNPTSCTQNFMYQAINAPRKTILRVGGKCFFILKANEGKVIRLRLNFYKNLRTPKICTEENSVEIIDLKYKSSGGFLYCPRPSRLFFTSSSNIIILLTSFREPDIKIKIEYFEFHK</sequence>
<evidence type="ECO:0000256" key="6">
    <source>
        <dbReference type="RuleBase" id="RU361183"/>
    </source>
</evidence>
<feature type="chain" id="PRO_5015017743" description="Metalloendopeptidase" evidence="6">
    <location>
        <begin position="17"/>
        <end position="383"/>
    </location>
</feature>
<accession>A0A090LRW1</accession>
<feature type="active site" evidence="5">
    <location>
        <position position="126"/>
    </location>
</feature>
<proteinExistence type="predicted"/>
<evidence type="ECO:0000256" key="5">
    <source>
        <dbReference type="PROSITE-ProRule" id="PRU01211"/>
    </source>
</evidence>
<evidence type="ECO:0000313" key="9">
    <source>
        <dbReference type="Proteomes" id="UP000035682"/>
    </source>
</evidence>
<evidence type="ECO:0000256" key="4">
    <source>
        <dbReference type="ARBA" id="ARBA00023157"/>
    </source>
</evidence>
<dbReference type="InterPro" id="IPR006026">
    <property type="entry name" value="Peptidase_Metallo"/>
</dbReference>
<dbReference type="AlphaFoldDB" id="A0A090LRW1"/>
<dbReference type="Pfam" id="PF01400">
    <property type="entry name" value="Astacin"/>
    <property type="match status" value="1"/>
</dbReference>
<dbReference type="SMART" id="SM00235">
    <property type="entry name" value="ZnMc"/>
    <property type="match status" value="1"/>
</dbReference>
<keyword evidence="6" id="KW-0378">Hydrolase</keyword>
<dbReference type="RefSeq" id="XP_024509520.1">
    <property type="nucleotide sequence ID" value="XM_024643899.1"/>
</dbReference>
<name>A0A090LRW1_STRRB</name>
<evidence type="ECO:0000259" key="7">
    <source>
        <dbReference type="PROSITE" id="PS51864"/>
    </source>
</evidence>
<dbReference type="GO" id="GO:0006508">
    <property type="term" value="P:proteolysis"/>
    <property type="evidence" value="ECO:0007669"/>
    <property type="project" value="UniProtKB-KW"/>
</dbReference>
<dbReference type="Proteomes" id="UP000035682">
    <property type="component" value="Unplaced"/>
</dbReference>
<keyword evidence="6" id="KW-0645">Protease</keyword>
<dbReference type="InterPro" id="IPR024079">
    <property type="entry name" value="MetalloPept_cat_dom_sf"/>
</dbReference>
<reference evidence="10" key="2">
    <citation type="submission" date="2020-12" db="UniProtKB">
        <authorList>
            <consortium name="WormBaseParasite"/>
        </authorList>
    </citation>
    <scope>IDENTIFICATION</scope>
</reference>
<keyword evidence="9" id="KW-1185">Reference proteome</keyword>
<dbReference type="STRING" id="34506.A0A090LRW1"/>
<dbReference type="PANTHER" id="PTHR10127">
    <property type="entry name" value="DISCOIDIN, CUB, EGF, LAMININ , AND ZINC METALLOPROTEASE DOMAIN CONTAINING"/>
    <property type="match status" value="1"/>
</dbReference>
<keyword evidence="3 6" id="KW-0482">Metalloprotease</keyword>
<dbReference type="PROSITE" id="PS51864">
    <property type="entry name" value="ASTACIN"/>
    <property type="match status" value="1"/>
</dbReference>
<dbReference type="PANTHER" id="PTHR10127:SF802">
    <property type="entry name" value="ZINC METALLOPROTEINASE NAS-10"/>
    <property type="match status" value="1"/>
</dbReference>
<evidence type="ECO:0000256" key="2">
    <source>
        <dbReference type="ARBA" id="ARBA00022833"/>
    </source>
</evidence>
<dbReference type="InterPro" id="IPR000742">
    <property type="entry name" value="EGF"/>
</dbReference>
<dbReference type="GeneID" id="36382694"/>
<keyword evidence="6" id="KW-0732">Signal</keyword>
<comment type="cofactor">
    <cofactor evidence="6">
        <name>Zn(2+)</name>
        <dbReference type="ChEBI" id="CHEBI:29105"/>
    </cofactor>
    <text evidence="6">Binds 1 zinc ion per subunit.</text>
</comment>
<gene>
    <name evidence="8 10 11" type="ORF">SRAE_2000495410</name>
</gene>
<keyword evidence="4" id="KW-1015">Disulfide bond</keyword>
<reference evidence="8 9" key="1">
    <citation type="submission" date="2014-09" db="EMBL/GenBank/DDBJ databases">
        <authorList>
            <person name="Martin A.A."/>
        </authorList>
    </citation>
    <scope>NUCLEOTIDE SEQUENCE</scope>
    <source>
        <strain evidence="9">ED321</strain>
        <strain evidence="8">ED321 Heterogonic</strain>
    </source>
</reference>
<dbReference type="InterPro" id="IPR001506">
    <property type="entry name" value="Peptidase_M12A"/>
</dbReference>
<organism evidence="8">
    <name type="scientific">Strongyloides ratti</name>
    <name type="common">Parasitic roundworm</name>
    <dbReference type="NCBI Taxonomy" id="34506"/>
    <lineage>
        <taxon>Eukaryota</taxon>
        <taxon>Metazoa</taxon>
        <taxon>Ecdysozoa</taxon>
        <taxon>Nematoda</taxon>
        <taxon>Chromadorea</taxon>
        <taxon>Rhabditida</taxon>
        <taxon>Tylenchina</taxon>
        <taxon>Panagrolaimomorpha</taxon>
        <taxon>Strongyloidoidea</taxon>
        <taxon>Strongyloididae</taxon>
        <taxon>Strongyloides</taxon>
    </lineage>
</organism>
<feature type="domain" description="Peptidase M12A" evidence="7">
    <location>
        <begin position="36"/>
        <end position="229"/>
    </location>
</feature>
<dbReference type="WormBase" id="SRAE_2000495410">
    <property type="protein sequence ID" value="SRP11652"/>
    <property type="gene ID" value="WBGene00265201"/>
</dbReference>
<evidence type="ECO:0000256" key="3">
    <source>
        <dbReference type="ARBA" id="ARBA00023049"/>
    </source>
</evidence>